<dbReference type="PATRIC" id="fig|1620.3.peg.636"/>
<accession>A0A0R2JNZ7</accession>
<reference evidence="1 2" key="1">
    <citation type="journal article" date="2015" name="Genome Announc.">
        <title>Expanding the biotechnology potential of lactobacilli through comparative genomics of 213 strains and associated genera.</title>
        <authorList>
            <person name="Sun Z."/>
            <person name="Harris H.M."/>
            <person name="McCann A."/>
            <person name="Guo C."/>
            <person name="Argimon S."/>
            <person name="Zhang W."/>
            <person name="Yang X."/>
            <person name="Jeffery I.B."/>
            <person name="Cooney J.C."/>
            <person name="Kagawa T.F."/>
            <person name="Liu W."/>
            <person name="Song Y."/>
            <person name="Salvetti E."/>
            <person name="Wrobel A."/>
            <person name="Rasinkangas P."/>
            <person name="Parkhill J."/>
            <person name="Rea M.C."/>
            <person name="O'Sullivan O."/>
            <person name="Ritari J."/>
            <person name="Douillard F.P."/>
            <person name="Paul Ross R."/>
            <person name="Yang R."/>
            <person name="Briner A.E."/>
            <person name="Felis G.E."/>
            <person name="de Vos W.M."/>
            <person name="Barrangou R."/>
            <person name="Klaenhammer T.R."/>
            <person name="Caufield P.W."/>
            <person name="Cui Y."/>
            <person name="Zhang H."/>
            <person name="O'Toole P.W."/>
        </authorList>
    </citation>
    <scope>NUCLEOTIDE SEQUENCE [LARGE SCALE GENOMIC DNA]</scope>
    <source>
        <strain evidence="1 2">DSM 20014</strain>
    </source>
</reference>
<dbReference type="Proteomes" id="UP000051673">
    <property type="component" value="Unassembled WGS sequence"/>
</dbReference>
<dbReference type="STRING" id="1620.IV67_GL000628"/>
<protein>
    <submittedName>
        <fullName evidence="1">Uncharacterized protein</fullName>
    </submittedName>
</protein>
<dbReference type="EMBL" id="JQCD01000024">
    <property type="protein sequence ID" value="KRN77109.1"/>
    <property type="molecule type" value="Genomic_DNA"/>
</dbReference>
<dbReference type="OrthoDB" id="2147516at2"/>
<dbReference type="AlphaFoldDB" id="A0A0R2JNZ7"/>
<proteinExistence type="predicted"/>
<name>A0A0R2JNZ7_9LACO</name>
<gene>
    <name evidence="1" type="ORF">IV67_GL000628</name>
</gene>
<dbReference type="RefSeq" id="WP_057788066.1">
    <property type="nucleotide sequence ID" value="NZ_JQCD01000024.1"/>
</dbReference>
<keyword evidence="2" id="KW-1185">Reference proteome</keyword>
<organism evidence="1 2">
    <name type="scientific">Weissella minor</name>
    <dbReference type="NCBI Taxonomy" id="1620"/>
    <lineage>
        <taxon>Bacteria</taxon>
        <taxon>Bacillati</taxon>
        <taxon>Bacillota</taxon>
        <taxon>Bacilli</taxon>
        <taxon>Lactobacillales</taxon>
        <taxon>Lactobacillaceae</taxon>
        <taxon>Weissella</taxon>
    </lineage>
</organism>
<evidence type="ECO:0000313" key="2">
    <source>
        <dbReference type="Proteomes" id="UP000051673"/>
    </source>
</evidence>
<sequence length="96" mass="11265">MLGKVGDYNFNKTTHDNLKVHVDVTGNPSVAKDVDEVNYHVSQSDRLHQGYEERYRRFSKLMQDNVPLTEIATILELSEITLHSQRYMQRYKKHGE</sequence>
<evidence type="ECO:0000313" key="1">
    <source>
        <dbReference type="EMBL" id="KRN77109.1"/>
    </source>
</evidence>
<comment type="caution">
    <text evidence="1">The sequence shown here is derived from an EMBL/GenBank/DDBJ whole genome shotgun (WGS) entry which is preliminary data.</text>
</comment>